<dbReference type="Proteomes" id="UP001177744">
    <property type="component" value="Unassembled WGS sequence"/>
</dbReference>
<protein>
    <recommendedName>
        <fullName evidence="1">SUEL-type lectin domain-containing protein</fullName>
    </recommendedName>
</protein>
<dbReference type="AlphaFoldDB" id="A0AA40I7E5"/>
<dbReference type="Pfam" id="PF02140">
    <property type="entry name" value="SUEL_Lectin"/>
    <property type="match status" value="1"/>
</dbReference>
<dbReference type="InterPro" id="IPR043159">
    <property type="entry name" value="Lectin_gal-bd_sf"/>
</dbReference>
<evidence type="ECO:0000259" key="1">
    <source>
        <dbReference type="PROSITE" id="PS50228"/>
    </source>
</evidence>
<dbReference type="PROSITE" id="PS50228">
    <property type="entry name" value="SUEL_LECTIN"/>
    <property type="match status" value="1"/>
</dbReference>
<sequence>MGLPSPGCRHRLRSGPGLPFCLPTLPRGPELLGRCGTPPAHSGPVYANQPGIFVELICILTPDWLERRAPASRNRDCLPGYLTKLLQNHTAYACDGDHLSLQCPRHSSISVQAAFYGQDRRACGGQRPAQGGDSLACEAPTTFQVLRFVGVRRGLVGIRFPFPPVGWVWVGSLGPPGCSSAVSLRVRSGDWASWPQSALGLTACSTAGGRWSRRGEGRLLRGPLGLLFAPEPEPGPKVLDECQNQRACRLLVNSRVFGPDLCPGSSKYLLVSFKCQPSKCPGAWAPGPPDVVPCVLTVPASQCVLTVPTRPVRAGRARIPVHA</sequence>
<gene>
    <name evidence="2" type="ORF">QTO34_014941</name>
</gene>
<feature type="domain" description="SUEL-type lectin" evidence="1">
    <location>
        <begin position="93"/>
        <end position="276"/>
    </location>
</feature>
<dbReference type="PANTHER" id="PTHR46780">
    <property type="entry name" value="PROTEIN EVA-1"/>
    <property type="match status" value="1"/>
</dbReference>
<keyword evidence="3" id="KW-1185">Reference proteome</keyword>
<dbReference type="Gene3D" id="2.60.120.740">
    <property type="match status" value="1"/>
</dbReference>
<organism evidence="2 3">
    <name type="scientific">Cnephaeus nilssonii</name>
    <name type="common">Northern bat</name>
    <name type="synonym">Eptesicus nilssonii</name>
    <dbReference type="NCBI Taxonomy" id="3371016"/>
    <lineage>
        <taxon>Eukaryota</taxon>
        <taxon>Metazoa</taxon>
        <taxon>Chordata</taxon>
        <taxon>Craniata</taxon>
        <taxon>Vertebrata</taxon>
        <taxon>Euteleostomi</taxon>
        <taxon>Mammalia</taxon>
        <taxon>Eutheria</taxon>
        <taxon>Laurasiatheria</taxon>
        <taxon>Chiroptera</taxon>
        <taxon>Yangochiroptera</taxon>
        <taxon>Vespertilionidae</taxon>
        <taxon>Cnephaeus</taxon>
    </lineage>
</organism>
<comment type="caution">
    <text evidence="2">The sequence shown here is derived from an EMBL/GenBank/DDBJ whole genome shotgun (WGS) entry which is preliminary data.</text>
</comment>
<dbReference type="InterPro" id="IPR000922">
    <property type="entry name" value="Lectin_gal-bd_dom"/>
</dbReference>
<dbReference type="GO" id="GO:0030246">
    <property type="term" value="F:carbohydrate binding"/>
    <property type="evidence" value="ECO:0007669"/>
    <property type="project" value="InterPro"/>
</dbReference>
<evidence type="ECO:0000313" key="3">
    <source>
        <dbReference type="Proteomes" id="UP001177744"/>
    </source>
</evidence>
<name>A0AA40I7E5_CNENI</name>
<dbReference type="EMBL" id="JAULJE010000004">
    <property type="protein sequence ID" value="KAK1344374.1"/>
    <property type="molecule type" value="Genomic_DNA"/>
</dbReference>
<accession>A0AA40I7E5</accession>
<reference evidence="2" key="1">
    <citation type="submission" date="2023-06" db="EMBL/GenBank/DDBJ databases">
        <title>Reference genome for the Northern bat (Eptesicus nilssonii), a most northern bat species.</title>
        <authorList>
            <person name="Laine V.N."/>
            <person name="Pulliainen A.T."/>
            <person name="Lilley T.M."/>
        </authorList>
    </citation>
    <scope>NUCLEOTIDE SEQUENCE</scope>
    <source>
        <strain evidence="2">BLF_Eptnil</strain>
        <tissue evidence="2">Kidney</tissue>
    </source>
</reference>
<evidence type="ECO:0000313" key="2">
    <source>
        <dbReference type="EMBL" id="KAK1344374.1"/>
    </source>
</evidence>
<proteinExistence type="predicted"/>